<name>A0A6A1WNA2_9ROSI</name>
<evidence type="ECO:0000313" key="1">
    <source>
        <dbReference type="EMBL" id="KAB1226026.1"/>
    </source>
</evidence>
<reference evidence="1 2" key="1">
    <citation type="journal article" date="2019" name="Plant Biotechnol. J.">
        <title>The red bayberry genome and genetic basis of sex determination.</title>
        <authorList>
            <person name="Jia H.M."/>
            <person name="Jia H.J."/>
            <person name="Cai Q.L."/>
            <person name="Wang Y."/>
            <person name="Zhao H.B."/>
            <person name="Yang W.F."/>
            <person name="Wang G.Y."/>
            <person name="Li Y.H."/>
            <person name="Zhan D.L."/>
            <person name="Shen Y.T."/>
            <person name="Niu Q.F."/>
            <person name="Chang L."/>
            <person name="Qiu J."/>
            <person name="Zhao L."/>
            <person name="Xie H.B."/>
            <person name="Fu W.Y."/>
            <person name="Jin J."/>
            <person name="Li X.W."/>
            <person name="Jiao Y."/>
            <person name="Zhou C.C."/>
            <person name="Tu T."/>
            <person name="Chai C.Y."/>
            <person name="Gao J.L."/>
            <person name="Fan L.J."/>
            <person name="van de Weg E."/>
            <person name="Wang J.Y."/>
            <person name="Gao Z.S."/>
        </authorList>
    </citation>
    <scope>NUCLEOTIDE SEQUENCE [LARGE SCALE GENOMIC DNA]</scope>
    <source>
        <tissue evidence="1">Leaves</tissue>
    </source>
</reference>
<organism evidence="1 2">
    <name type="scientific">Morella rubra</name>
    <name type="common">Chinese bayberry</name>
    <dbReference type="NCBI Taxonomy" id="262757"/>
    <lineage>
        <taxon>Eukaryota</taxon>
        <taxon>Viridiplantae</taxon>
        <taxon>Streptophyta</taxon>
        <taxon>Embryophyta</taxon>
        <taxon>Tracheophyta</taxon>
        <taxon>Spermatophyta</taxon>
        <taxon>Magnoliopsida</taxon>
        <taxon>eudicotyledons</taxon>
        <taxon>Gunneridae</taxon>
        <taxon>Pentapetalae</taxon>
        <taxon>rosids</taxon>
        <taxon>fabids</taxon>
        <taxon>Fagales</taxon>
        <taxon>Myricaceae</taxon>
        <taxon>Morella</taxon>
    </lineage>
</organism>
<protein>
    <submittedName>
        <fullName evidence="1">Uncharacterized protein</fullName>
    </submittedName>
</protein>
<comment type="caution">
    <text evidence="1">The sequence shown here is derived from an EMBL/GenBank/DDBJ whole genome shotgun (WGS) entry which is preliminary data.</text>
</comment>
<evidence type="ECO:0000313" key="2">
    <source>
        <dbReference type="Proteomes" id="UP000516437"/>
    </source>
</evidence>
<proteinExistence type="predicted"/>
<dbReference type="OrthoDB" id="2014278at2759"/>
<dbReference type="Proteomes" id="UP000516437">
    <property type="component" value="Chromosome 1"/>
</dbReference>
<keyword evidence="2" id="KW-1185">Reference proteome</keyword>
<dbReference type="PANTHER" id="PTHR33103:SF99">
    <property type="entry name" value="DUF674 FAMILY PROTEIN"/>
    <property type="match status" value="1"/>
</dbReference>
<dbReference type="EMBL" id="RXIC02000019">
    <property type="protein sequence ID" value="KAB1226026.1"/>
    <property type="molecule type" value="Genomic_DNA"/>
</dbReference>
<dbReference type="InterPro" id="IPR007750">
    <property type="entry name" value="DUF674"/>
</dbReference>
<sequence>MATTTPRSCETISLTLTIDSSSDKVVFAEAGKEFVDFLFGLLQIPIGSMMGLLLDNGMVCVWSSLQIIPSTPRQSFAFGPSLNPVGSSVVQLEEKGYVRGVVTYRVMDDLRVMPMPVMSTTTVLKTLNIKDVNSLQEKTVEVDIEKGLELVMVSLRSATVLTEVFLGHKRSYALF</sequence>
<dbReference type="Pfam" id="PF05056">
    <property type="entry name" value="DUF674"/>
    <property type="match status" value="2"/>
</dbReference>
<dbReference type="AlphaFoldDB" id="A0A6A1WNA2"/>
<gene>
    <name evidence="1" type="ORF">CJ030_MR1G025243</name>
</gene>
<accession>A0A6A1WNA2</accession>
<dbReference type="PANTHER" id="PTHR33103">
    <property type="entry name" value="OS01G0153900 PROTEIN"/>
    <property type="match status" value="1"/>
</dbReference>